<evidence type="ECO:0000256" key="2">
    <source>
        <dbReference type="ARBA" id="ARBA00022448"/>
    </source>
</evidence>
<feature type="transmembrane region" description="Helical" evidence="10">
    <location>
        <begin position="285"/>
        <end position="302"/>
    </location>
</feature>
<dbReference type="Proteomes" id="UP000297475">
    <property type="component" value="Unassembled WGS sequence"/>
</dbReference>
<dbReference type="PIRSF" id="PIRSF006603">
    <property type="entry name" value="DinF"/>
    <property type="match status" value="1"/>
</dbReference>
<dbReference type="AlphaFoldDB" id="A0A4Z0W6T5"/>
<dbReference type="InterPro" id="IPR048279">
    <property type="entry name" value="MdtK-like"/>
</dbReference>
<dbReference type="OrthoDB" id="9806302at2"/>
<accession>A0A4Z0W6T5</accession>
<reference evidence="11 12" key="1">
    <citation type="submission" date="2019-04" db="EMBL/GenBank/DDBJ databases">
        <title>Natronospirillum operosus gen. nov., sp. nov., a haloalkaliphilic satellite isolated from decaying biomass of laboratory culture of cyanobacterium Geitlerinema sp. and proposal of Natronospirillaceae fam. nov. and Saccharospirillaceae fam. nov.</title>
        <authorList>
            <person name="Kevbrin V."/>
            <person name="Boltyanskaya Y."/>
            <person name="Koziaeva V."/>
            <person name="Grouzdev D.S."/>
            <person name="Park M."/>
            <person name="Cho J."/>
        </authorList>
    </citation>
    <scope>NUCLEOTIDE SEQUENCE [LARGE SCALE GENOMIC DNA]</scope>
    <source>
        <strain evidence="11 12">G-116</strain>
    </source>
</reference>
<dbReference type="PANTHER" id="PTHR43298">
    <property type="entry name" value="MULTIDRUG RESISTANCE PROTEIN NORM-RELATED"/>
    <property type="match status" value="1"/>
</dbReference>
<feature type="transmembrane region" description="Helical" evidence="10">
    <location>
        <begin position="58"/>
        <end position="78"/>
    </location>
</feature>
<evidence type="ECO:0000256" key="1">
    <source>
        <dbReference type="ARBA" id="ARBA00004429"/>
    </source>
</evidence>
<feature type="transmembrane region" description="Helical" evidence="10">
    <location>
        <begin position="390"/>
        <end position="414"/>
    </location>
</feature>
<keyword evidence="4" id="KW-1003">Cell membrane</keyword>
<organism evidence="11 12">
    <name type="scientific">Natronospirillum operosum</name>
    <dbReference type="NCBI Taxonomy" id="2759953"/>
    <lineage>
        <taxon>Bacteria</taxon>
        <taxon>Pseudomonadati</taxon>
        <taxon>Pseudomonadota</taxon>
        <taxon>Gammaproteobacteria</taxon>
        <taxon>Oceanospirillales</taxon>
        <taxon>Natronospirillaceae</taxon>
        <taxon>Natronospirillum</taxon>
    </lineage>
</organism>
<evidence type="ECO:0000313" key="12">
    <source>
        <dbReference type="Proteomes" id="UP000297475"/>
    </source>
</evidence>
<evidence type="ECO:0000256" key="4">
    <source>
        <dbReference type="ARBA" id="ARBA00022475"/>
    </source>
</evidence>
<dbReference type="RefSeq" id="WP_135484650.1">
    <property type="nucleotide sequence ID" value="NZ_SRMF01000011.1"/>
</dbReference>
<keyword evidence="12" id="KW-1185">Reference proteome</keyword>
<dbReference type="Pfam" id="PF01554">
    <property type="entry name" value="MatE"/>
    <property type="match status" value="2"/>
</dbReference>
<evidence type="ECO:0000256" key="7">
    <source>
        <dbReference type="ARBA" id="ARBA00023065"/>
    </source>
</evidence>
<feature type="transmembrane region" description="Helical" evidence="10">
    <location>
        <begin position="322"/>
        <end position="344"/>
    </location>
</feature>
<comment type="subcellular location">
    <subcellularLocation>
        <location evidence="1">Cell inner membrane</location>
        <topology evidence="1">Multi-pass membrane protein</topology>
    </subcellularLocation>
</comment>
<feature type="transmembrane region" description="Helical" evidence="10">
    <location>
        <begin position="162"/>
        <end position="182"/>
    </location>
</feature>
<keyword evidence="3" id="KW-0050">Antiport</keyword>
<evidence type="ECO:0000256" key="8">
    <source>
        <dbReference type="ARBA" id="ARBA00023136"/>
    </source>
</evidence>
<dbReference type="PANTHER" id="PTHR43298:SF2">
    <property type="entry name" value="FMN_FAD EXPORTER YEEO-RELATED"/>
    <property type="match status" value="1"/>
</dbReference>
<feature type="transmembrane region" description="Helical" evidence="10">
    <location>
        <begin position="356"/>
        <end position="378"/>
    </location>
</feature>
<keyword evidence="2" id="KW-0813">Transport</keyword>
<proteinExistence type="predicted"/>
<evidence type="ECO:0000256" key="10">
    <source>
        <dbReference type="SAM" id="Phobius"/>
    </source>
</evidence>
<gene>
    <name evidence="11" type="ORF">E4656_17700</name>
</gene>
<dbReference type="InterPro" id="IPR002528">
    <property type="entry name" value="MATE_fam"/>
</dbReference>
<evidence type="ECO:0000256" key="9">
    <source>
        <dbReference type="ARBA" id="ARBA00031636"/>
    </source>
</evidence>
<evidence type="ECO:0000256" key="5">
    <source>
        <dbReference type="ARBA" id="ARBA00022692"/>
    </source>
</evidence>
<evidence type="ECO:0000256" key="3">
    <source>
        <dbReference type="ARBA" id="ARBA00022449"/>
    </source>
</evidence>
<dbReference type="GO" id="GO:0042910">
    <property type="term" value="F:xenobiotic transmembrane transporter activity"/>
    <property type="evidence" value="ECO:0007669"/>
    <property type="project" value="InterPro"/>
</dbReference>
<dbReference type="EMBL" id="SRMF01000011">
    <property type="protein sequence ID" value="TGG90770.1"/>
    <property type="molecule type" value="Genomic_DNA"/>
</dbReference>
<dbReference type="InterPro" id="IPR050222">
    <property type="entry name" value="MATE_MdtK"/>
</dbReference>
<feature type="transmembrane region" description="Helical" evidence="10">
    <location>
        <begin position="90"/>
        <end position="111"/>
    </location>
</feature>
<protein>
    <recommendedName>
        <fullName evidence="9">Multidrug-efflux transporter</fullName>
    </recommendedName>
</protein>
<dbReference type="GO" id="GO:0005886">
    <property type="term" value="C:plasma membrane"/>
    <property type="evidence" value="ECO:0007669"/>
    <property type="project" value="UniProtKB-SubCell"/>
</dbReference>
<dbReference type="GO" id="GO:0015297">
    <property type="term" value="F:antiporter activity"/>
    <property type="evidence" value="ECO:0007669"/>
    <property type="project" value="UniProtKB-KW"/>
</dbReference>
<feature type="transmembrane region" description="Helical" evidence="10">
    <location>
        <begin position="244"/>
        <end position="265"/>
    </location>
</feature>
<evidence type="ECO:0000313" key="11">
    <source>
        <dbReference type="EMBL" id="TGG90770.1"/>
    </source>
</evidence>
<feature type="transmembrane region" description="Helical" evidence="10">
    <location>
        <begin position="131"/>
        <end position="150"/>
    </location>
</feature>
<dbReference type="GO" id="GO:0006811">
    <property type="term" value="P:monoatomic ion transport"/>
    <property type="evidence" value="ECO:0007669"/>
    <property type="project" value="UniProtKB-KW"/>
</dbReference>
<feature type="transmembrane region" description="Helical" evidence="10">
    <location>
        <begin position="420"/>
        <end position="438"/>
    </location>
</feature>
<keyword evidence="5 10" id="KW-0812">Transmembrane</keyword>
<keyword evidence="6 10" id="KW-1133">Transmembrane helix</keyword>
<name>A0A4Z0W6T5_9GAMM</name>
<keyword evidence="8 10" id="KW-0472">Membrane</keyword>
<comment type="caution">
    <text evidence="11">The sequence shown here is derived from an EMBL/GenBank/DDBJ whole genome shotgun (WGS) entry which is preliminary data.</text>
</comment>
<keyword evidence="7" id="KW-0406">Ion transport</keyword>
<feature type="transmembrane region" description="Helical" evidence="10">
    <location>
        <begin position="188"/>
        <end position="213"/>
    </location>
</feature>
<dbReference type="NCBIfam" id="TIGR00797">
    <property type="entry name" value="matE"/>
    <property type="match status" value="1"/>
</dbReference>
<sequence length="459" mass="50392">MTSALSRRPLLKEVMTLAIPVAIQSALVAGLGMADVLMVSGLGETAVGAVGLGSKLNFVVILMMAAMGTSCSVLVAQYFGAGRLQRVREILALCLLVGTVLMLPITGLMIWQASALMALGTDNSQVMDQGTRYLVITAFSLWLTQLVIIYEGALRAIGNTRVPLYYAAVTIGLNVILNYWLINGGLGVPALGVAGAALATVLARIFQISWMFWGQQRPHSPLRLQRADFTAVWWNGLFPQFWRISWPLVLNFTLWAMGSLSYHLIAGNMGTRPLAVMSLLAPVEGIYHSLFFGVTNACAIMVGQRLGRGDFAETRYLVRQFLLWSPAGSLVLGVILLSLSPWFLPLMNLDVETLTMMQWAFAVMCLGFWIKVFNMTAIQGVLRSGGDSKFCLYLDMGALWLVGLPLTLAAAFWWQWAFPVVYAMILGEEVVKAGANLWRIRQYKWLQNLAAEDRPAAVE</sequence>
<evidence type="ECO:0000256" key="6">
    <source>
        <dbReference type="ARBA" id="ARBA00022989"/>
    </source>
</evidence>